<dbReference type="EMBL" id="FNBE01000011">
    <property type="protein sequence ID" value="SDG38043.1"/>
    <property type="molecule type" value="Genomic_DNA"/>
</dbReference>
<dbReference type="PROSITE" id="PS51257">
    <property type="entry name" value="PROKAR_LIPOPROTEIN"/>
    <property type="match status" value="1"/>
</dbReference>
<dbReference type="InterPro" id="IPR000914">
    <property type="entry name" value="SBP_5_dom"/>
</dbReference>
<dbReference type="PIRSF" id="PIRSF002741">
    <property type="entry name" value="MppA"/>
    <property type="match status" value="1"/>
</dbReference>
<keyword evidence="2" id="KW-0813">Transport</keyword>
<dbReference type="AlphaFoldDB" id="A0A1G7TRS7"/>
<dbReference type="PANTHER" id="PTHR30290:SF9">
    <property type="entry name" value="OLIGOPEPTIDE-BINDING PROTEIN APPA"/>
    <property type="match status" value="1"/>
</dbReference>
<dbReference type="PANTHER" id="PTHR30290">
    <property type="entry name" value="PERIPLASMIC BINDING COMPONENT OF ABC TRANSPORTER"/>
    <property type="match status" value="1"/>
</dbReference>
<dbReference type="GO" id="GO:0015833">
    <property type="term" value="P:peptide transport"/>
    <property type="evidence" value="ECO:0007669"/>
    <property type="project" value="TreeGrafter"/>
</dbReference>
<dbReference type="Pfam" id="PF00496">
    <property type="entry name" value="SBP_bac_5"/>
    <property type="match status" value="1"/>
</dbReference>
<evidence type="ECO:0000313" key="5">
    <source>
        <dbReference type="EMBL" id="SDG38043.1"/>
    </source>
</evidence>
<name>A0A1G7TRS7_PSEOR</name>
<accession>A0A1G7TRS7</accession>
<organism evidence="5 6">
    <name type="scientific">Pseudonocardia oroxyli</name>
    <dbReference type="NCBI Taxonomy" id="366584"/>
    <lineage>
        <taxon>Bacteria</taxon>
        <taxon>Bacillati</taxon>
        <taxon>Actinomycetota</taxon>
        <taxon>Actinomycetes</taxon>
        <taxon>Pseudonocardiales</taxon>
        <taxon>Pseudonocardiaceae</taxon>
        <taxon>Pseudonocardia</taxon>
    </lineage>
</organism>
<dbReference type="SUPFAM" id="SSF53850">
    <property type="entry name" value="Periplasmic binding protein-like II"/>
    <property type="match status" value="1"/>
</dbReference>
<sequence length="525" mass="55843">MRAGPRWPASPRSAALIAGALTALVVVAACGGGGASTGGGTSDASPRSGGTLTLLNQTETQSLDPTKMSIITATRGDGAVGFALYGGLVLQDPATGKVEMSQARSLDSPDGVTWTLTLRPGLTFSDGTPFDAAAVKLNWERHAAPGSTSSALAQVQNIASMVVADPQTLRVTLKGVNREWARGLAGYPIDFIASPRSFAGDPNATPAGAGPFVLKEWVRDDHMTLVRNPKYFDAPRPYLDELVIRPIPDVAQRYNALASGQGQIEYNSQDFESIGRAQEAGYTVYTTTLSGGFAFALNAARAPFKDVRVRRAVALGLDLGLLNDLVQGGRAELLKTVAAPGTPFYDESIAYPAPDRVRAQQLFDEVSAETGAPIAFTILTNPGNRATAEGIQTLLAEYRNVKVSVESLAVTQPRVVQGDYDMVATGYFYVDPEPKLYDFLHTGSARNTTGFSDPAVDAALEKGRSSQNDDERREAYEVVQRALIDDVPAIQLWRLPSSLVHTDAVRGVETIEDGVLRVDLVSLAS</sequence>
<dbReference type="InterPro" id="IPR039424">
    <property type="entry name" value="SBP_5"/>
</dbReference>
<evidence type="ECO:0000313" key="6">
    <source>
        <dbReference type="Proteomes" id="UP000198967"/>
    </source>
</evidence>
<dbReference type="Gene3D" id="3.10.105.10">
    <property type="entry name" value="Dipeptide-binding Protein, Domain 3"/>
    <property type="match status" value="1"/>
</dbReference>
<dbReference type="STRING" id="366584.SAMN05216377_111118"/>
<evidence type="ECO:0000259" key="4">
    <source>
        <dbReference type="Pfam" id="PF00496"/>
    </source>
</evidence>
<dbReference type="Gene3D" id="3.40.190.10">
    <property type="entry name" value="Periplasmic binding protein-like II"/>
    <property type="match status" value="1"/>
</dbReference>
<dbReference type="Proteomes" id="UP000198967">
    <property type="component" value="Unassembled WGS sequence"/>
</dbReference>
<comment type="similarity">
    <text evidence="1">Belongs to the bacterial solute-binding protein 5 family.</text>
</comment>
<protein>
    <submittedName>
        <fullName evidence="5">Peptide/nickel transport system substrate-binding protein</fullName>
    </submittedName>
</protein>
<dbReference type="GO" id="GO:1904680">
    <property type="term" value="F:peptide transmembrane transporter activity"/>
    <property type="evidence" value="ECO:0007669"/>
    <property type="project" value="TreeGrafter"/>
</dbReference>
<keyword evidence="6" id="KW-1185">Reference proteome</keyword>
<dbReference type="InterPro" id="IPR030678">
    <property type="entry name" value="Peptide/Ni-bd"/>
</dbReference>
<dbReference type="GO" id="GO:0043190">
    <property type="term" value="C:ATP-binding cassette (ABC) transporter complex"/>
    <property type="evidence" value="ECO:0007669"/>
    <property type="project" value="InterPro"/>
</dbReference>
<keyword evidence="3" id="KW-0732">Signal</keyword>
<evidence type="ECO:0000256" key="2">
    <source>
        <dbReference type="ARBA" id="ARBA00022448"/>
    </source>
</evidence>
<evidence type="ECO:0000256" key="3">
    <source>
        <dbReference type="ARBA" id="ARBA00022729"/>
    </source>
</evidence>
<reference evidence="5 6" key="1">
    <citation type="submission" date="2016-10" db="EMBL/GenBank/DDBJ databases">
        <authorList>
            <person name="de Groot N.N."/>
        </authorList>
    </citation>
    <scope>NUCLEOTIDE SEQUENCE [LARGE SCALE GENOMIC DNA]</scope>
    <source>
        <strain evidence="5 6">CGMCC 4.3143</strain>
    </source>
</reference>
<feature type="domain" description="Solute-binding protein family 5" evidence="4">
    <location>
        <begin position="105"/>
        <end position="443"/>
    </location>
</feature>
<proteinExistence type="inferred from homology"/>
<evidence type="ECO:0000256" key="1">
    <source>
        <dbReference type="ARBA" id="ARBA00005695"/>
    </source>
</evidence>
<gene>
    <name evidence="5" type="ORF">SAMN05216377_111118</name>
</gene>
<dbReference type="GO" id="GO:0042597">
    <property type="term" value="C:periplasmic space"/>
    <property type="evidence" value="ECO:0007669"/>
    <property type="project" value="UniProtKB-ARBA"/>
</dbReference>